<dbReference type="PANTHER" id="PTHR21556">
    <property type="entry name" value="TRESLIN"/>
    <property type="match status" value="1"/>
</dbReference>
<dbReference type="InterPro" id="IPR026153">
    <property type="entry name" value="Treslin"/>
</dbReference>
<dbReference type="PANTHER" id="PTHR21556:SF2">
    <property type="entry name" value="TRESLIN"/>
    <property type="match status" value="1"/>
</dbReference>
<evidence type="ECO:0000313" key="3">
    <source>
        <dbReference type="Proteomes" id="UP001177744"/>
    </source>
</evidence>
<keyword evidence="3" id="KW-1185">Reference proteome</keyword>
<feature type="region of interest" description="Disordered" evidence="1">
    <location>
        <begin position="673"/>
        <end position="726"/>
    </location>
</feature>
<dbReference type="GO" id="GO:0010212">
    <property type="term" value="P:response to ionizing radiation"/>
    <property type="evidence" value="ECO:0007669"/>
    <property type="project" value="InterPro"/>
</dbReference>
<dbReference type="GO" id="GO:0003682">
    <property type="term" value="F:chromatin binding"/>
    <property type="evidence" value="ECO:0007669"/>
    <property type="project" value="TreeGrafter"/>
</dbReference>
<sequence length="726" mass="75093">MRLFGPLSVALPQKYHGLGESILKWQDFPETAQLSKVTPRRPPRAPRTPQTPLCSPERLQKPCAARTPARQGLFQSPKASAPHGRHSPSPPTASPLGCPLPEGGASPRGTSPRTPGGQPLGFPQSPPWLPSVASSPDGTPGPAAWGGLATSATETPAPPPPRSLVGRGASTERESESCQNPDKTRGHSRASFPACVSLASPVGGIPESPPRTASAGSPHPGQLDGREPPRACSPAPSVPTRTSGPAKPDSSPCPPPEGGTRLGNTSSPERGSLEGRPHPCAALPPAQTPGGSGRSGRHTSSPVLTARDTEPRPVLGEAEDGNSHIAPVGAGEGFRPVVAGEPPSDPGTPSSAPGSPQTPPGALRCAAHGGQRQAAAPAQLGPAHPQAYEVELDVQAGGLPKLRTKKVDTSPGSEAELLRRDPSVPPSLGVPRSSKSSRPDTYTSPPCLRPAHSSPGKNGGQTYICQSCTPTRCPSSTPSPFQADAGVPWTPSPKHSGKTTPDTIKDWPRRKRAVDGSLGAPAGRADAGTDLGAGWSLLRPEGTELGLEPGLHKTRVLGDFELEGVCQLPDQSPPGAGEGVPGSEDASSWRPSGWGSRKRLLSPEDTECEAKRACDQRGEDPEARGEARSPGPGLQQLPSAGEDEPWVSGSTPPPGRAVRSCLSARGLQALTQSPLLFHGKTPASQGTDAPDEDLDVFPATEDSPFSRAFSRTRPVSRTYSRKKLIS</sequence>
<feature type="compositionally biased region" description="Low complexity" evidence="1">
    <location>
        <begin position="465"/>
        <end position="480"/>
    </location>
</feature>
<evidence type="ECO:0000256" key="1">
    <source>
        <dbReference type="SAM" id="MobiDB-lite"/>
    </source>
</evidence>
<feature type="region of interest" description="Disordered" evidence="1">
    <location>
        <begin position="33"/>
        <end position="534"/>
    </location>
</feature>
<organism evidence="2 3">
    <name type="scientific">Cnephaeus nilssonii</name>
    <name type="common">Northern bat</name>
    <name type="synonym">Eptesicus nilssonii</name>
    <dbReference type="NCBI Taxonomy" id="3371016"/>
    <lineage>
        <taxon>Eukaryota</taxon>
        <taxon>Metazoa</taxon>
        <taxon>Chordata</taxon>
        <taxon>Craniata</taxon>
        <taxon>Vertebrata</taxon>
        <taxon>Euteleostomi</taxon>
        <taxon>Mammalia</taxon>
        <taxon>Eutheria</taxon>
        <taxon>Laurasiatheria</taxon>
        <taxon>Chiroptera</taxon>
        <taxon>Yangochiroptera</taxon>
        <taxon>Vespertilionidae</taxon>
        <taxon>Cnephaeus</taxon>
    </lineage>
</organism>
<comment type="caution">
    <text evidence="2">The sequence shown here is derived from an EMBL/GenBank/DDBJ whole genome shotgun (WGS) entry which is preliminary data.</text>
</comment>
<gene>
    <name evidence="2" type="ORF">QTO34_012756</name>
</gene>
<dbReference type="AlphaFoldDB" id="A0AA40HB81"/>
<protein>
    <submittedName>
        <fullName evidence="2">Uncharacterized protein</fullName>
    </submittedName>
</protein>
<dbReference type="EMBL" id="JAULJE010000025">
    <property type="protein sequence ID" value="KAK1327848.1"/>
    <property type="molecule type" value="Genomic_DNA"/>
</dbReference>
<proteinExistence type="predicted"/>
<feature type="compositionally biased region" description="Polar residues" evidence="1">
    <location>
        <begin position="433"/>
        <end position="444"/>
    </location>
</feature>
<name>A0AA40HB81_CNENI</name>
<dbReference type="GO" id="GO:0030174">
    <property type="term" value="P:regulation of DNA-templated DNA replication initiation"/>
    <property type="evidence" value="ECO:0007669"/>
    <property type="project" value="TreeGrafter"/>
</dbReference>
<dbReference type="GO" id="GO:0006260">
    <property type="term" value="P:DNA replication"/>
    <property type="evidence" value="ECO:0007669"/>
    <property type="project" value="InterPro"/>
</dbReference>
<reference evidence="2" key="1">
    <citation type="submission" date="2023-06" db="EMBL/GenBank/DDBJ databases">
        <title>Reference genome for the Northern bat (Eptesicus nilssonii), a most northern bat species.</title>
        <authorList>
            <person name="Laine V.N."/>
            <person name="Pulliainen A.T."/>
            <person name="Lilley T.M."/>
        </authorList>
    </citation>
    <scope>NUCLEOTIDE SEQUENCE</scope>
    <source>
        <strain evidence="2">BLF_Eptnil</strain>
        <tissue evidence="2">Kidney</tissue>
    </source>
</reference>
<feature type="region of interest" description="Disordered" evidence="1">
    <location>
        <begin position="564"/>
        <end position="659"/>
    </location>
</feature>
<accession>A0AA40HB81</accession>
<dbReference type="GO" id="GO:0033314">
    <property type="term" value="P:mitotic DNA replication checkpoint signaling"/>
    <property type="evidence" value="ECO:0007669"/>
    <property type="project" value="InterPro"/>
</dbReference>
<evidence type="ECO:0000313" key="2">
    <source>
        <dbReference type="EMBL" id="KAK1327848.1"/>
    </source>
</evidence>
<feature type="compositionally biased region" description="Basic and acidic residues" evidence="1">
    <location>
        <begin position="608"/>
        <end position="627"/>
    </location>
</feature>
<dbReference type="Proteomes" id="UP001177744">
    <property type="component" value="Unassembled WGS sequence"/>
</dbReference>
<dbReference type="GO" id="GO:0007095">
    <property type="term" value="P:mitotic G2 DNA damage checkpoint signaling"/>
    <property type="evidence" value="ECO:0007669"/>
    <property type="project" value="TreeGrafter"/>
</dbReference>
<dbReference type="GO" id="GO:0005634">
    <property type="term" value="C:nucleus"/>
    <property type="evidence" value="ECO:0007669"/>
    <property type="project" value="InterPro"/>
</dbReference>